<protein>
    <submittedName>
        <fullName evidence="1">Uncharacterized protein</fullName>
    </submittedName>
</protein>
<organism evidence="1 2">
    <name type="scientific">Erwinia phage vB_EamM-Bue1</name>
    <dbReference type="NCBI Taxonomy" id="2099338"/>
    <lineage>
        <taxon>Viruses</taxon>
        <taxon>Duplodnaviria</taxon>
        <taxon>Heunggongvirae</taxon>
        <taxon>Uroviricota</taxon>
        <taxon>Caudoviricetes</taxon>
        <taxon>Pantevenvirales</taxon>
        <taxon>Ackermannviridae</taxon>
        <taxon>Nezavisimistyvirus</taxon>
        <taxon>Nezavisimistyvirus bue1</taxon>
    </lineage>
</organism>
<evidence type="ECO:0000313" key="1">
    <source>
        <dbReference type="EMBL" id="AVO22971.1"/>
    </source>
</evidence>
<keyword evidence="2" id="KW-1185">Reference proteome</keyword>
<evidence type="ECO:0000313" key="2">
    <source>
        <dbReference type="Proteomes" id="UP000242372"/>
    </source>
</evidence>
<dbReference type="Proteomes" id="UP000242372">
    <property type="component" value="Segment"/>
</dbReference>
<dbReference type="KEGG" id="vg:55607926"/>
<dbReference type="RefSeq" id="YP_009837733.1">
    <property type="nucleotide sequence ID" value="NC_048702.1"/>
</dbReference>
<reference evidence="1 2" key="1">
    <citation type="submission" date="2018-02" db="EMBL/GenBank/DDBJ databases">
        <title>Complete Genome Sequences of Erwinia amylovora Phages vB_EamP-S2 and vB_EamM-Bue1.</title>
        <authorList>
            <person name="Knecht L.E."/>
        </authorList>
    </citation>
    <scope>NUCLEOTIDE SEQUENCE [LARGE SCALE GENOMIC DNA]</scope>
</reference>
<proteinExistence type="predicted"/>
<name>A0A2P1JUD9_9CAUD</name>
<sequence length="55" mass="6079">MSVRNIIDAVMAGDLTTATAELTVEMNTRRDDLIEQGRQFILANVQEGDKPEATE</sequence>
<dbReference type="GeneID" id="55607926"/>
<dbReference type="EMBL" id="MG973030">
    <property type="protein sequence ID" value="AVO22971.1"/>
    <property type="molecule type" value="Genomic_DNA"/>
</dbReference>
<accession>A0A2P1JUD9</accession>